<sequence length="160" mass="18605">MPVIKLETIVNTNRINVVFDLIRSIDLHKVSTKKSKEKAIAGKTAGLISLGETVTWKAKHLGITQKLTSKITDFKRPIFFADEMQKGAFKSFRHEHYLDLKDNKVIIKDIFQYQSPLGFLGKIADFLFLERYMKNFLLERNKVIKEYAESNKWKQITSTH</sequence>
<dbReference type="InterPro" id="IPR023393">
    <property type="entry name" value="START-like_dom_sf"/>
</dbReference>
<protein>
    <submittedName>
        <fullName evidence="1">Cell division protein</fullName>
    </submittedName>
</protein>
<accession>A0A2U2J950</accession>
<dbReference type="OrthoDB" id="9801773at2"/>
<name>A0A2U2J950_9FLAO</name>
<dbReference type="CDD" id="cd07820">
    <property type="entry name" value="SRPBCC_3"/>
    <property type="match status" value="1"/>
</dbReference>
<keyword evidence="2" id="KW-1185">Reference proteome</keyword>
<dbReference type="EMBL" id="QFFG01000004">
    <property type="protein sequence ID" value="PWG04854.1"/>
    <property type="molecule type" value="Genomic_DNA"/>
</dbReference>
<dbReference type="SUPFAM" id="SSF55961">
    <property type="entry name" value="Bet v1-like"/>
    <property type="match status" value="1"/>
</dbReference>
<comment type="caution">
    <text evidence="1">The sequence shown here is derived from an EMBL/GenBank/DDBJ whole genome shotgun (WGS) entry which is preliminary data.</text>
</comment>
<dbReference type="RefSeq" id="WP_109405170.1">
    <property type="nucleotide sequence ID" value="NZ_QFFG01000004.1"/>
</dbReference>
<evidence type="ECO:0000313" key="2">
    <source>
        <dbReference type="Proteomes" id="UP000245670"/>
    </source>
</evidence>
<keyword evidence="1" id="KW-0131">Cell cycle</keyword>
<dbReference type="GO" id="GO:0051301">
    <property type="term" value="P:cell division"/>
    <property type="evidence" value="ECO:0007669"/>
    <property type="project" value="UniProtKB-KW"/>
</dbReference>
<proteinExistence type="predicted"/>
<evidence type="ECO:0000313" key="1">
    <source>
        <dbReference type="EMBL" id="PWG04854.1"/>
    </source>
</evidence>
<dbReference type="Gene3D" id="3.30.530.20">
    <property type="match status" value="1"/>
</dbReference>
<dbReference type="Proteomes" id="UP000245670">
    <property type="component" value="Unassembled WGS sequence"/>
</dbReference>
<keyword evidence="1" id="KW-0132">Cell division</keyword>
<reference evidence="1 2" key="1">
    <citation type="submission" date="2018-05" db="EMBL/GenBank/DDBJ databases">
        <title>Polaribacter aquimarinus sp. nov., isolated from sediment in a sediment of sea.</title>
        <authorList>
            <person name="Lu D."/>
        </authorList>
    </citation>
    <scope>NUCLEOTIDE SEQUENCE [LARGE SCALE GENOMIC DNA]</scope>
    <source>
        <strain evidence="1 2">ZY113</strain>
    </source>
</reference>
<gene>
    <name evidence="1" type="ORF">DIS07_10300</name>
</gene>
<dbReference type="AlphaFoldDB" id="A0A2U2J950"/>
<organism evidence="1 2">
    <name type="scientific">Polaribacter aquimarinus</name>
    <dbReference type="NCBI Taxonomy" id="2100726"/>
    <lineage>
        <taxon>Bacteria</taxon>
        <taxon>Pseudomonadati</taxon>
        <taxon>Bacteroidota</taxon>
        <taxon>Flavobacteriia</taxon>
        <taxon>Flavobacteriales</taxon>
        <taxon>Flavobacteriaceae</taxon>
    </lineage>
</organism>